<dbReference type="EMBL" id="BFAD01000004">
    <property type="protein sequence ID" value="GBE82173.1"/>
    <property type="molecule type" value="Genomic_DNA"/>
</dbReference>
<dbReference type="Proteomes" id="UP000287166">
    <property type="component" value="Unassembled WGS sequence"/>
</dbReference>
<feature type="compositionally biased region" description="Low complexity" evidence="3">
    <location>
        <begin position="181"/>
        <end position="201"/>
    </location>
</feature>
<dbReference type="PROSITE" id="PS50013">
    <property type="entry name" value="CHROMO_2"/>
    <property type="match status" value="1"/>
</dbReference>
<dbReference type="InterPro" id="IPR023780">
    <property type="entry name" value="Chromo_domain"/>
</dbReference>
<feature type="region of interest" description="Disordered" evidence="3">
    <location>
        <begin position="452"/>
        <end position="473"/>
    </location>
</feature>
<dbReference type="GO" id="GO:0005634">
    <property type="term" value="C:nucleus"/>
    <property type="evidence" value="ECO:0007669"/>
    <property type="project" value="UniProtKB-SubCell"/>
</dbReference>
<dbReference type="InterPro" id="IPR000953">
    <property type="entry name" value="Chromo/chromo_shadow_dom"/>
</dbReference>
<evidence type="ECO:0000256" key="1">
    <source>
        <dbReference type="ARBA" id="ARBA00004123"/>
    </source>
</evidence>
<name>A0A401GJ67_9APHY</name>
<feature type="compositionally biased region" description="Basic and acidic residues" evidence="3">
    <location>
        <begin position="161"/>
        <end position="170"/>
    </location>
</feature>
<proteinExistence type="predicted"/>
<dbReference type="InParanoid" id="A0A401GJ67"/>
<evidence type="ECO:0000313" key="6">
    <source>
        <dbReference type="Proteomes" id="UP000287166"/>
    </source>
</evidence>
<dbReference type="SUPFAM" id="SSF54160">
    <property type="entry name" value="Chromo domain-like"/>
    <property type="match status" value="1"/>
</dbReference>
<organism evidence="5 6">
    <name type="scientific">Sparassis crispa</name>
    <dbReference type="NCBI Taxonomy" id="139825"/>
    <lineage>
        <taxon>Eukaryota</taxon>
        <taxon>Fungi</taxon>
        <taxon>Dikarya</taxon>
        <taxon>Basidiomycota</taxon>
        <taxon>Agaricomycotina</taxon>
        <taxon>Agaricomycetes</taxon>
        <taxon>Polyporales</taxon>
        <taxon>Sparassidaceae</taxon>
        <taxon>Sparassis</taxon>
    </lineage>
</organism>
<dbReference type="CDD" id="cd18968">
    <property type="entry name" value="chromodomain"/>
    <property type="match status" value="1"/>
</dbReference>
<dbReference type="RefSeq" id="XP_027613086.1">
    <property type="nucleotide sequence ID" value="XM_027757285.1"/>
</dbReference>
<evidence type="ECO:0000313" key="5">
    <source>
        <dbReference type="EMBL" id="GBE82173.1"/>
    </source>
</evidence>
<evidence type="ECO:0000259" key="4">
    <source>
        <dbReference type="PROSITE" id="PS50013"/>
    </source>
</evidence>
<gene>
    <name evidence="5" type="ORF">SCP_0405530</name>
</gene>
<sequence>MPASADEYEVEAILRAKVVKEKGRKIWRYCVKWKNYSHKHNTWEPAVSFEGGSEHFIRKFWGRISTDGRDFEQINLFKVDEEFFPSGPPRGAKKNHAKMDTMSRPGPASQPPPDDSENEVKSLIDQEEAAGKRRRDMDALNDIEAPALKRKKRSRGHSHKSATEDSPERKSLRHSVPDPPSVANGSANSSSSRGRSGSGRRPNPPNDELVPDETSSKSYENGPRAKAPQIETRTEDLVDAALTLPSDEPLFGDDDNADDPMEADDCPPSPFGASALLNPEPFPPPQQNRLPAHRDREANPKVKLINAPYVDIGYEGAISAKRKFMRGASDNGAAHSGPSRPTISGNSHNPITSKSQGARSKPGPGRSSSGFQLTSQAVVSSLGSTSIAGIAVAEPCVAGTLQNGDRFGTGGLDVDAEIPGLDRLRPADPAQPHEAPKGEELLQLSGYVKSEGEALSDYDEDAQGEDDPDVIQSKAPPNFIIAAAEQEDEPPEPDVLKNEGVAAWKQSTIFGPLTIGPESHRAPDSSTSCDSEPLRPTLFLSLDSAVSVPVILRDVTPKGSTLDNVGKNLKGPPGKFYKGEYASNLVDSLRMEGSCARLAIDPNAEEVHKQHLKRFRTRLLAGELFVEMIGINLLVMFASENKYFGQKFDISPTLVGLGDTVVVTHVRIEDFSAYAQAAEHADDGRW</sequence>
<feature type="compositionally biased region" description="Acidic residues" evidence="3">
    <location>
        <begin position="454"/>
        <end position="469"/>
    </location>
</feature>
<dbReference type="PANTHER" id="PTHR22812">
    <property type="entry name" value="CHROMOBOX PROTEIN"/>
    <property type="match status" value="1"/>
</dbReference>
<accession>A0A401GJ67</accession>
<feature type="region of interest" description="Disordered" evidence="3">
    <location>
        <begin position="328"/>
        <end position="372"/>
    </location>
</feature>
<dbReference type="InterPro" id="IPR016197">
    <property type="entry name" value="Chromo-like_dom_sf"/>
</dbReference>
<evidence type="ECO:0000256" key="2">
    <source>
        <dbReference type="ARBA" id="ARBA00023242"/>
    </source>
</evidence>
<dbReference type="OrthoDB" id="3268967at2759"/>
<feature type="domain" description="Chromo" evidence="4">
    <location>
        <begin position="8"/>
        <end position="72"/>
    </location>
</feature>
<dbReference type="Pfam" id="PF00385">
    <property type="entry name" value="Chromo"/>
    <property type="match status" value="1"/>
</dbReference>
<comment type="caution">
    <text evidence="5">The sequence shown here is derived from an EMBL/GenBank/DDBJ whole genome shotgun (WGS) entry which is preliminary data.</text>
</comment>
<keyword evidence="2" id="KW-0539">Nucleus</keyword>
<dbReference type="SMART" id="SM00298">
    <property type="entry name" value="CHROMO"/>
    <property type="match status" value="1"/>
</dbReference>
<feature type="compositionally biased region" description="Basic and acidic residues" evidence="3">
    <location>
        <begin position="118"/>
        <end position="138"/>
    </location>
</feature>
<dbReference type="AlphaFoldDB" id="A0A401GJ67"/>
<dbReference type="GeneID" id="38779090"/>
<reference evidence="5 6" key="1">
    <citation type="journal article" date="2018" name="Sci. Rep.">
        <title>Genome sequence of the cauliflower mushroom Sparassis crispa (Hanabiratake) and its association with beneficial usage.</title>
        <authorList>
            <person name="Kiyama R."/>
            <person name="Furutani Y."/>
            <person name="Kawaguchi K."/>
            <person name="Nakanishi T."/>
        </authorList>
    </citation>
    <scope>NUCLEOTIDE SEQUENCE [LARGE SCALE GENOMIC DNA]</scope>
</reference>
<dbReference type="GO" id="GO:0006338">
    <property type="term" value="P:chromatin remodeling"/>
    <property type="evidence" value="ECO:0007669"/>
    <property type="project" value="UniProtKB-ARBA"/>
</dbReference>
<protein>
    <recommendedName>
        <fullName evidence="4">Chromo domain-containing protein</fullName>
    </recommendedName>
</protein>
<keyword evidence="6" id="KW-1185">Reference proteome</keyword>
<feature type="region of interest" description="Disordered" evidence="3">
    <location>
        <begin position="422"/>
        <end position="441"/>
    </location>
</feature>
<feature type="compositionally biased region" description="Basic residues" evidence="3">
    <location>
        <begin position="148"/>
        <end position="160"/>
    </location>
</feature>
<feature type="compositionally biased region" description="Polar residues" evidence="3">
    <location>
        <begin position="339"/>
        <end position="356"/>
    </location>
</feature>
<comment type="subcellular location">
    <subcellularLocation>
        <location evidence="1">Nucleus</location>
    </subcellularLocation>
</comment>
<evidence type="ECO:0000256" key="3">
    <source>
        <dbReference type="SAM" id="MobiDB-lite"/>
    </source>
</evidence>
<dbReference type="InterPro" id="IPR051219">
    <property type="entry name" value="Heterochromatin_chromo-domain"/>
</dbReference>
<feature type="region of interest" description="Disordered" evidence="3">
    <location>
        <begin position="82"/>
        <end position="301"/>
    </location>
</feature>
<feature type="compositionally biased region" description="Low complexity" evidence="3">
    <location>
        <begin position="357"/>
        <end position="370"/>
    </location>
</feature>
<feature type="compositionally biased region" description="Acidic residues" evidence="3">
    <location>
        <begin position="250"/>
        <end position="265"/>
    </location>
</feature>
<dbReference type="Gene3D" id="2.40.50.40">
    <property type="match status" value="1"/>
</dbReference>